<comment type="caution">
    <text evidence="1">The sequence shown here is derived from an EMBL/GenBank/DDBJ whole genome shotgun (WGS) entry which is preliminary data.</text>
</comment>
<keyword evidence="2" id="KW-1185">Reference proteome</keyword>
<protein>
    <recommendedName>
        <fullName evidence="3">Transposase-like protein DUF772</fullName>
    </recommendedName>
</protein>
<evidence type="ECO:0008006" key="3">
    <source>
        <dbReference type="Google" id="ProtNLM"/>
    </source>
</evidence>
<sequence length="89" mass="9970">MPIRETTSPESTPSTAPDQLLLERLSFLHFAELLQMEDSQQRARYEAETLQAAGRCVNLNVSHALKRVLCKVFAMPCSPKFLSGELSPH</sequence>
<evidence type="ECO:0000313" key="2">
    <source>
        <dbReference type="Proteomes" id="UP001596457"/>
    </source>
</evidence>
<evidence type="ECO:0000313" key="1">
    <source>
        <dbReference type="EMBL" id="MFC7459154.1"/>
    </source>
</evidence>
<name>A0ABW2S6S6_9BURK</name>
<organism evidence="1 2">
    <name type="scientific">Hydrogenophaga defluvii</name>
    <dbReference type="NCBI Taxonomy" id="249410"/>
    <lineage>
        <taxon>Bacteria</taxon>
        <taxon>Pseudomonadati</taxon>
        <taxon>Pseudomonadota</taxon>
        <taxon>Betaproteobacteria</taxon>
        <taxon>Burkholderiales</taxon>
        <taxon>Comamonadaceae</taxon>
        <taxon>Hydrogenophaga</taxon>
    </lineage>
</organism>
<proteinExistence type="predicted"/>
<dbReference type="RefSeq" id="WP_382198260.1">
    <property type="nucleotide sequence ID" value="NZ_JBHTBZ010000004.1"/>
</dbReference>
<accession>A0ABW2S6S6</accession>
<dbReference type="EMBL" id="JBHTBZ010000004">
    <property type="protein sequence ID" value="MFC7459154.1"/>
    <property type="molecule type" value="Genomic_DNA"/>
</dbReference>
<gene>
    <name evidence="1" type="ORF">ACFQU0_01785</name>
</gene>
<dbReference type="Proteomes" id="UP001596457">
    <property type="component" value="Unassembled WGS sequence"/>
</dbReference>
<reference evidence="2" key="1">
    <citation type="journal article" date="2019" name="Int. J. Syst. Evol. Microbiol.">
        <title>The Global Catalogue of Microorganisms (GCM) 10K type strain sequencing project: providing services to taxonomists for standard genome sequencing and annotation.</title>
        <authorList>
            <consortium name="The Broad Institute Genomics Platform"/>
            <consortium name="The Broad Institute Genome Sequencing Center for Infectious Disease"/>
            <person name="Wu L."/>
            <person name="Ma J."/>
        </authorList>
    </citation>
    <scope>NUCLEOTIDE SEQUENCE [LARGE SCALE GENOMIC DNA]</scope>
    <source>
        <strain evidence="2">CCUG 53903</strain>
    </source>
</reference>